<dbReference type="AlphaFoldDB" id="A0A512T4K0"/>
<proteinExistence type="predicted"/>
<sequence>MRTYPGDPKVWDTMPENLRSDDSHKVIIGEDFLASITGDWNSYSKHINPSTIAKQVGGKLIPPK</sequence>
<comment type="caution">
    <text evidence="1">The sequence shown here is derived from an EMBL/GenBank/DDBJ whole genome shotgun (WGS) entry which is preliminary data.</text>
</comment>
<keyword evidence="2" id="KW-1185">Reference proteome</keyword>
<evidence type="ECO:0000313" key="2">
    <source>
        <dbReference type="Proteomes" id="UP000321793"/>
    </source>
</evidence>
<name>A0A512T4K0_9MICO</name>
<dbReference type="Proteomes" id="UP000321793">
    <property type="component" value="Unassembled WGS sequence"/>
</dbReference>
<reference evidence="1 2" key="1">
    <citation type="submission" date="2019-07" db="EMBL/GenBank/DDBJ databases">
        <title>Whole genome shotgun sequence of Knoellia locipacati NBRC 109775.</title>
        <authorList>
            <person name="Hosoyama A."/>
            <person name="Uohara A."/>
            <person name="Ohji S."/>
            <person name="Ichikawa N."/>
        </authorList>
    </citation>
    <scope>NUCLEOTIDE SEQUENCE [LARGE SCALE GENOMIC DNA]</scope>
    <source>
        <strain evidence="1 2">NBRC 109775</strain>
    </source>
</reference>
<protein>
    <submittedName>
        <fullName evidence="1">Uncharacterized protein</fullName>
    </submittedName>
</protein>
<gene>
    <name evidence="1" type="ORF">KLO01_31940</name>
</gene>
<evidence type="ECO:0000313" key="1">
    <source>
        <dbReference type="EMBL" id="GEQ15147.1"/>
    </source>
</evidence>
<accession>A0A512T4K0</accession>
<dbReference type="EMBL" id="BKBA01000012">
    <property type="protein sequence ID" value="GEQ15147.1"/>
    <property type="molecule type" value="Genomic_DNA"/>
</dbReference>
<organism evidence="1 2">
    <name type="scientific">Knoellia locipacati</name>
    <dbReference type="NCBI Taxonomy" id="882824"/>
    <lineage>
        <taxon>Bacteria</taxon>
        <taxon>Bacillati</taxon>
        <taxon>Actinomycetota</taxon>
        <taxon>Actinomycetes</taxon>
        <taxon>Micrococcales</taxon>
        <taxon>Intrasporangiaceae</taxon>
        <taxon>Knoellia</taxon>
    </lineage>
</organism>